<sequence precursor="true">MQRGIGGRTRGLLAMVVALMALVALPAVASAGTATSGSGVQFQRESFMRYMYGLGFGGTVTGTGTGTFARNTAAYDDDTLTYTFDGTNTTYNITRGGGSGTLALSGGISYQMPAHYIDVSVSDPRVAITSTTASAAVISAVVSYDPLESGTQIRNPTTPTRIDVFRVNLGSAGVFSGGGTRTHTWTRAPAVLTADGARAFNGGGNGSYSDGSAFGFWTLSGTTPAF</sequence>
<accession>D3FDS6</accession>
<gene>
    <name evidence="3" type="ordered locus">Cwoe_1221</name>
</gene>
<feature type="signal peptide" evidence="1">
    <location>
        <begin position="1"/>
        <end position="29"/>
    </location>
</feature>
<dbReference type="RefSeq" id="WP_012932701.1">
    <property type="nucleotide sequence ID" value="NC_013739.1"/>
</dbReference>
<dbReference type="EMBL" id="CP001854">
    <property type="protein sequence ID" value="ADB49650.1"/>
    <property type="molecule type" value="Genomic_DNA"/>
</dbReference>
<feature type="chain" id="PRO_5003044381" description="Htaa domain-containing protein" evidence="1">
    <location>
        <begin position="30"/>
        <end position="226"/>
    </location>
</feature>
<reference evidence="3 4" key="1">
    <citation type="journal article" date="2010" name="Stand. Genomic Sci.">
        <title>Complete genome sequence of Conexibacter woesei type strain (ID131577).</title>
        <authorList>
            <person name="Pukall R."/>
            <person name="Lapidus A."/>
            <person name="Glavina Del Rio T."/>
            <person name="Copeland A."/>
            <person name="Tice H."/>
            <person name="Cheng J.-F."/>
            <person name="Lucas S."/>
            <person name="Chen F."/>
            <person name="Nolan M."/>
            <person name="Bruce D."/>
            <person name="Goodwin L."/>
            <person name="Pitluck S."/>
            <person name="Mavromatis K."/>
            <person name="Ivanova N."/>
            <person name="Ovchinnikova G."/>
            <person name="Pati A."/>
            <person name="Chen A."/>
            <person name="Palaniappan K."/>
            <person name="Land M."/>
            <person name="Hauser L."/>
            <person name="Chang Y.-J."/>
            <person name="Jeffries C.D."/>
            <person name="Chain P."/>
            <person name="Meincke L."/>
            <person name="Sims D."/>
            <person name="Brettin T."/>
            <person name="Detter J.C."/>
            <person name="Rohde M."/>
            <person name="Goeker M."/>
            <person name="Bristow J."/>
            <person name="Eisen J.A."/>
            <person name="Markowitz V."/>
            <person name="Kyrpides N.C."/>
            <person name="Klenk H.-P."/>
            <person name="Hugenholtz P."/>
        </authorList>
    </citation>
    <scope>NUCLEOTIDE SEQUENCE [LARGE SCALE GENOMIC DNA]</scope>
    <source>
        <strain evidence="4">DSM 14684 / CIP 108061 / JCM 11494 / NBRC 100937 / ID131577</strain>
    </source>
</reference>
<dbReference type="Proteomes" id="UP000008229">
    <property type="component" value="Chromosome"/>
</dbReference>
<evidence type="ECO:0000256" key="1">
    <source>
        <dbReference type="SAM" id="SignalP"/>
    </source>
</evidence>
<keyword evidence="4" id="KW-1185">Reference proteome</keyword>
<name>D3FDS6_CONWI</name>
<protein>
    <recommendedName>
        <fullName evidence="2">Htaa domain-containing protein</fullName>
    </recommendedName>
</protein>
<evidence type="ECO:0000259" key="2">
    <source>
        <dbReference type="Pfam" id="PF04213"/>
    </source>
</evidence>
<dbReference type="HOGENOM" id="CLU_1223059_0_0_11"/>
<proteinExistence type="predicted"/>
<organism evidence="3 4">
    <name type="scientific">Conexibacter woesei (strain DSM 14684 / CCUG 47730 / CIP 108061 / JCM 11494 / NBRC 100937 / ID131577)</name>
    <dbReference type="NCBI Taxonomy" id="469383"/>
    <lineage>
        <taxon>Bacteria</taxon>
        <taxon>Bacillati</taxon>
        <taxon>Actinomycetota</taxon>
        <taxon>Thermoleophilia</taxon>
        <taxon>Solirubrobacterales</taxon>
        <taxon>Conexibacteraceae</taxon>
        <taxon>Conexibacter</taxon>
    </lineage>
</organism>
<evidence type="ECO:0000313" key="3">
    <source>
        <dbReference type="EMBL" id="ADB49650.1"/>
    </source>
</evidence>
<evidence type="ECO:0000313" key="4">
    <source>
        <dbReference type="Proteomes" id="UP000008229"/>
    </source>
</evidence>
<feature type="domain" description="Htaa" evidence="2">
    <location>
        <begin position="44"/>
        <end position="212"/>
    </location>
</feature>
<keyword evidence="1" id="KW-0732">Signal</keyword>
<dbReference type="Pfam" id="PF04213">
    <property type="entry name" value="HtaA"/>
    <property type="match status" value="1"/>
</dbReference>
<dbReference type="STRING" id="469383.Cwoe_1221"/>
<dbReference type="KEGG" id="cwo:Cwoe_1221"/>
<dbReference type="InterPro" id="IPR007331">
    <property type="entry name" value="Htaa"/>
</dbReference>
<dbReference type="AlphaFoldDB" id="D3FDS6"/>
<reference evidence="4" key="2">
    <citation type="submission" date="2010-01" db="EMBL/GenBank/DDBJ databases">
        <title>The complete genome of Conexibacter woesei DSM 14684.</title>
        <authorList>
            <consortium name="US DOE Joint Genome Institute (JGI-PGF)"/>
            <person name="Lucas S."/>
            <person name="Copeland A."/>
            <person name="Lapidus A."/>
            <person name="Glavina del Rio T."/>
            <person name="Dalin E."/>
            <person name="Tice H."/>
            <person name="Bruce D."/>
            <person name="Goodwin L."/>
            <person name="Pitluck S."/>
            <person name="Kyrpides N."/>
            <person name="Mavromatis K."/>
            <person name="Ivanova N."/>
            <person name="Mikhailova N."/>
            <person name="Chertkov O."/>
            <person name="Brettin T."/>
            <person name="Detter J.C."/>
            <person name="Han C."/>
            <person name="Larimer F."/>
            <person name="Land M."/>
            <person name="Hauser L."/>
            <person name="Markowitz V."/>
            <person name="Cheng J.-F."/>
            <person name="Hugenholtz P."/>
            <person name="Woyke T."/>
            <person name="Wu D."/>
            <person name="Pukall R."/>
            <person name="Steenblock K."/>
            <person name="Schneider S."/>
            <person name="Klenk H.-P."/>
            <person name="Eisen J.A."/>
        </authorList>
    </citation>
    <scope>NUCLEOTIDE SEQUENCE [LARGE SCALE GENOMIC DNA]</scope>
    <source>
        <strain evidence="4">DSM 14684 / CIP 108061 / JCM 11494 / NBRC 100937 / ID131577</strain>
    </source>
</reference>